<dbReference type="EMBL" id="JARJLG010000002">
    <property type="protein sequence ID" value="KAJ7783860.1"/>
    <property type="molecule type" value="Genomic_DNA"/>
</dbReference>
<accession>A0AAD7P0Y5</accession>
<name>A0AAD7P0Y5_9AGAR</name>
<reference evidence="2" key="1">
    <citation type="submission" date="2023-03" db="EMBL/GenBank/DDBJ databases">
        <title>Massive genome expansion in bonnet fungi (Mycena s.s.) driven by repeated elements and novel gene families across ecological guilds.</title>
        <authorList>
            <consortium name="Lawrence Berkeley National Laboratory"/>
            <person name="Harder C.B."/>
            <person name="Miyauchi S."/>
            <person name="Viragh M."/>
            <person name="Kuo A."/>
            <person name="Thoen E."/>
            <person name="Andreopoulos B."/>
            <person name="Lu D."/>
            <person name="Skrede I."/>
            <person name="Drula E."/>
            <person name="Henrissat B."/>
            <person name="Morin E."/>
            <person name="Kohler A."/>
            <person name="Barry K."/>
            <person name="LaButti K."/>
            <person name="Morin E."/>
            <person name="Salamov A."/>
            <person name="Lipzen A."/>
            <person name="Mereny Z."/>
            <person name="Hegedus B."/>
            <person name="Baldrian P."/>
            <person name="Stursova M."/>
            <person name="Weitz H."/>
            <person name="Taylor A."/>
            <person name="Grigoriev I.V."/>
            <person name="Nagy L.G."/>
            <person name="Martin F."/>
            <person name="Kauserud H."/>
        </authorList>
    </citation>
    <scope>NUCLEOTIDE SEQUENCE</scope>
    <source>
        <strain evidence="2">CBHHK188m</strain>
    </source>
</reference>
<comment type="caution">
    <text evidence="2">The sequence shown here is derived from an EMBL/GenBank/DDBJ whole genome shotgun (WGS) entry which is preliminary data.</text>
</comment>
<evidence type="ECO:0000256" key="1">
    <source>
        <dbReference type="SAM" id="MobiDB-lite"/>
    </source>
</evidence>
<sequence length="160" mass="17919">MASPPNTPADGVEQTGVDRGCGPSTERYHPYDQANAKRKPPRKVWHHALEKPLFTMLELTTLGTPQRRPIYQASLEAHIDSLGPDFFPVDLKELEPLKGLHAKTCKGMVVGLHHDIWEAHERLLELQRTVGAMPVLIKLIVDFFDIAERGTGKSVVRPSR</sequence>
<dbReference type="Proteomes" id="UP001215280">
    <property type="component" value="Unassembled WGS sequence"/>
</dbReference>
<dbReference type="AlphaFoldDB" id="A0AAD7P0Y5"/>
<evidence type="ECO:0000313" key="3">
    <source>
        <dbReference type="Proteomes" id="UP001215280"/>
    </source>
</evidence>
<evidence type="ECO:0000313" key="2">
    <source>
        <dbReference type="EMBL" id="KAJ7783860.1"/>
    </source>
</evidence>
<keyword evidence="3" id="KW-1185">Reference proteome</keyword>
<feature type="region of interest" description="Disordered" evidence="1">
    <location>
        <begin position="1"/>
        <end position="42"/>
    </location>
</feature>
<gene>
    <name evidence="2" type="ORF">DFH07DRAFT_727693</name>
</gene>
<proteinExistence type="predicted"/>
<organism evidence="2 3">
    <name type="scientific">Mycena maculata</name>
    <dbReference type="NCBI Taxonomy" id="230809"/>
    <lineage>
        <taxon>Eukaryota</taxon>
        <taxon>Fungi</taxon>
        <taxon>Dikarya</taxon>
        <taxon>Basidiomycota</taxon>
        <taxon>Agaricomycotina</taxon>
        <taxon>Agaricomycetes</taxon>
        <taxon>Agaricomycetidae</taxon>
        <taxon>Agaricales</taxon>
        <taxon>Marasmiineae</taxon>
        <taxon>Mycenaceae</taxon>
        <taxon>Mycena</taxon>
    </lineage>
</organism>
<protein>
    <submittedName>
        <fullName evidence="2">Uncharacterized protein</fullName>
    </submittedName>
</protein>